<dbReference type="Proteomes" id="UP000230423">
    <property type="component" value="Unassembled WGS sequence"/>
</dbReference>
<name>A0A2G9UBR8_TELCI</name>
<dbReference type="OrthoDB" id="2357150at2759"/>
<gene>
    <name evidence="1" type="ORF">TELCIR_10575</name>
</gene>
<organism evidence="1 2">
    <name type="scientific">Teladorsagia circumcincta</name>
    <name type="common">Brown stomach worm</name>
    <name type="synonym">Ostertagia circumcincta</name>
    <dbReference type="NCBI Taxonomy" id="45464"/>
    <lineage>
        <taxon>Eukaryota</taxon>
        <taxon>Metazoa</taxon>
        <taxon>Ecdysozoa</taxon>
        <taxon>Nematoda</taxon>
        <taxon>Chromadorea</taxon>
        <taxon>Rhabditida</taxon>
        <taxon>Rhabditina</taxon>
        <taxon>Rhabditomorpha</taxon>
        <taxon>Strongyloidea</taxon>
        <taxon>Trichostrongylidae</taxon>
        <taxon>Teladorsagia</taxon>
    </lineage>
</organism>
<evidence type="ECO:0000313" key="1">
    <source>
        <dbReference type="EMBL" id="PIO67665.1"/>
    </source>
</evidence>
<sequence length="325" mass="33739">MTGTPTMARVMANIVDMQQHLVSQYQTVQNSLESLKLEVHNSTQSIREELRRTDDRAQKQVDDLRVTHANEVTRLMELVKMLVAKDQGTSAPPSQPAPPEAPRMTPAQIAYANAAPASGFFGPPAGSFNDLAAQAQAHYAACYLQQLQEQQRMRSAGMQATGFFGNQPAVNMGGVGIPGAFPQSQHAAPMAPATAAAAPKPSTAAPIGAVPPITASAPIPPSSTGFPVAFTSAAPVSTSAPLASSAPSVTYASSLAPTTAASSGLFMGAAKPALTAGLYKLDCSEETEGLATLESGAIRHMNPCPHVLNDITCHCTASAKITKLH</sequence>
<reference evidence="1" key="1">
    <citation type="submission" date="2015-09" db="EMBL/GenBank/DDBJ databases">
        <title>Draft genome of the parasitic nematode Teladorsagia circumcincta isolate WARC Sus (inbred).</title>
        <authorList>
            <person name="Mitreva M."/>
        </authorList>
    </citation>
    <scope>NUCLEOTIDE SEQUENCE [LARGE SCALE GENOMIC DNA]</scope>
    <source>
        <strain evidence="1">S</strain>
    </source>
</reference>
<protein>
    <submittedName>
        <fullName evidence="1">Uncharacterized protein</fullName>
    </submittedName>
</protein>
<dbReference type="AlphaFoldDB" id="A0A2G9UBR8"/>
<evidence type="ECO:0000313" key="2">
    <source>
        <dbReference type="Proteomes" id="UP000230423"/>
    </source>
</evidence>
<dbReference type="EMBL" id="KZ347468">
    <property type="protein sequence ID" value="PIO67665.1"/>
    <property type="molecule type" value="Genomic_DNA"/>
</dbReference>
<keyword evidence="2" id="KW-1185">Reference proteome</keyword>
<proteinExistence type="predicted"/>
<accession>A0A2G9UBR8</accession>